<protein>
    <submittedName>
        <fullName evidence="2">Uncharacterized protein</fullName>
    </submittedName>
</protein>
<proteinExistence type="predicted"/>
<feature type="transmembrane region" description="Helical" evidence="1">
    <location>
        <begin position="162"/>
        <end position="186"/>
    </location>
</feature>
<gene>
    <name evidence="2" type="ORF">S01H4_14307</name>
</gene>
<dbReference type="AlphaFoldDB" id="X0ZJQ2"/>
<organism evidence="2">
    <name type="scientific">marine sediment metagenome</name>
    <dbReference type="NCBI Taxonomy" id="412755"/>
    <lineage>
        <taxon>unclassified sequences</taxon>
        <taxon>metagenomes</taxon>
        <taxon>ecological metagenomes</taxon>
    </lineage>
</organism>
<comment type="caution">
    <text evidence="2">The sequence shown here is derived from an EMBL/GenBank/DDBJ whole genome shotgun (WGS) entry which is preliminary data.</text>
</comment>
<feature type="transmembrane region" description="Helical" evidence="1">
    <location>
        <begin position="112"/>
        <end position="132"/>
    </location>
</feature>
<dbReference type="EMBL" id="BART01006277">
    <property type="protein sequence ID" value="GAG60573.1"/>
    <property type="molecule type" value="Genomic_DNA"/>
</dbReference>
<evidence type="ECO:0000313" key="2">
    <source>
        <dbReference type="EMBL" id="GAG60573.1"/>
    </source>
</evidence>
<accession>X0ZJQ2</accession>
<keyword evidence="1" id="KW-0812">Transmembrane</keyword>
<feature type="non-terminal residue" evidence="2">
    <location>
        <position position="1"/>
    </location>
</feature>
<keyword evidence="1" id="KW-1133">Transmembrane helix</keyword>
<feature type="transmembrane region" description="Helical" evidence="1">
    <location>
        <begin position="25"/>
        <end position="47"/>
    </location>
</feature>
<evidence type="ECO:0000256" key="1">
    <source>
        <dbReference type="SAM" id="Phobius"/>
    </source>
</evidence>
<reference evidence="2" key="1">
    <citation type="journal article" date="2014" name="Front. Microbiol.">
        <title>High frequency of phylogenetically diverse reductive dehalogenase-homologous genes in deep subseafloor sedimentary metagenomes.</title>
        <authorList>
            <person name="Kawai M."/>
            <person name="Futagami T."/>
            <person name="Toyoda A."/>
            <person name="Takaki Y."/>
            <person name="Nishi S."/>
            <person name="Hori S."/>
            <person name="Arai W."/>
            <person name="Tsubouchi T."/>
            <person name="Morono Y."/>
            <person name="Uchiyama I."/>
            <person name="Ito T."/>
            <person name="Fujiyama A."/>
            <person name="Inagaki F."/>
            <person name="Takami H."/>
        </authorList>
    </citation>
    <scope>NUCLEOTIDE SEQUENCE</scope>
    <source>
        <strain evidence="2">Expedition CK06-06</strain>
    </source>
</reference>
<feature type="transmembrane region" description="Helical" evidence="1">
    <location>
        <begin position="54"/>
        <end position="75"/>
    </location>
</feature>
<sequence length="198" mass="22721">PKYIIEEYKVLIEEQQALLVAAHRWVSFFIITSVAILGGAVTILLEFDNPKAQIILQLLFLLAPLSLIIFLLLYIRKIQELTAIREYIITEIESKLPELRYFSSQDTGETTFISVSAYFIQFFIASIFFGYIIWVGPRAYYIFDSIIGVLVETGIVEKNQYVVTLITAIYLIFCLALDGITFWGLISNYKAYTARDRS</sequence>
<name>X0ZJQ2_9ZZZZ</name>
<keyword evidence="1" id="KW-0472">Membrane</keyword>